<dbReference type="InterPro" id="IPR007627">
    <property type="entry name" value="RNA_pol_sigma70_r2"/>
</dbReference>
<dbReference type="RefSeq" id="WP_143784757.1">
    <property type="nucleotide sequence ID" value="NZ_CP041616.1"/>
</dbReference>
<gene>
    <name evidence="8" type="ORF">FNH13_18305</name>
</gene>
<dbReference type="Gene3D" id="1.10.10.10">
    <property type="entry name" value="Winged helix-like DNA-binding domain superfamily/Winged helix DNA-binding domain"/>
    <property type="match status" value="1"/>
</dbReference>
<dbReference type="InterPro" id="IPR014325">
    <property type="entry name" value="RNA_pol_sigma-E_actinobac"/>
</dbReference>
<dbReference type="InterPro" id="IPR013249">
    <property type="entry name" value="RNA_pol_sigma70_r4_t2"/>
</dbReference>
<evidence type="ECO:0000259" key="7">
    <source>
        <dbReference type="Pfam" id="PF08281"/>
    </source>
</evidence>
<dbReference type="OrthoDB" id="3692620at2"/>
<dbReference type="CDD" id="cd06171">
    <property type="entry name" value="Sigma70_r4"/>
    <property type="match status" value="1"/>
</dbReference>
<accession>A0A516GEU2</accession>
<dbReference type="SUPFAM" id="SSF88659">
    <property type="entry name" value="Sigma3 and sigma4 domains of RNA polymerase sigma factors"/>
    <property type="match status" value="1"/>
</dbReference>
<proteinExistence type="inferred from homology"/>
<keyword evidence="5" id="KW-0804">Transcription</keyword>
<name>A0A516GEU2_9MICO</name>
<comment type="similarity">
    <text evidence="1">Belongs to the sigma-70 factor family. ECF subfamily.</text>
</comment>
<reference evidence="8 9" key="1">
    <citation type="submission" date="2019-07" db="EMBL/GenBank/DDBJ databases">
        <title>complete genome sequencing of Ornithinimicrobium sp. H23M54.</title>
        <authorList>
            <person name="Bae J.-W."/>
            <person name="Lee S.-Y."/>
        </authorList>
    </citation>
    <scope>NUCLEOTIDE SEQUENCE [LARGE SCALE GENOMIC DNA]</scope>
    <source>
        <strain evidence="8 9">H23M54</strain>
    </source>
</reference>
<protein>
    <submittedName>
        <fullName evidence="8">SigE family RNA polymerase sigma factor</fullName>
    </submittedName>
</protein>
<dbReference type="Proteomes" id="UP000315395">
    <property type="component" value="Chromosome"/>
</dbReference>
<feature type="domain" description="RNA polymerase sigma factor 70 region 4 type 2" evidence="7">
    <location>
        <begin position="105"/>
        <end position="156"/>
    </location>
</feature>
<dbReference type="InterPro" id="IPR013325">
    <property type="entry name" value="RNA_pol_sigma_r2"/>
</dbReference>
<organism evidence="8 9">
    <name type="scientific">Ornithinimicrobium ciconiae</name>
    <dbReference type="NCBI Taxonomy" id="2594265"/>
    <lineage>
        <taxon>Bacteria</taxon>
        <taxon>Bacillati</taxon>
        <taxon>Actinomycetota</taxon>
        <taxon>Actinomycetes</taxon>
        <taxon>Micrococcales</taxon>
        <taxon>Ornithinimicrobiaceae</taxon>
        <taxon>Ornithinimicrobium</taxon>
    </lineage>
</organism>
<dbReference type="GO" id="GO:0003677">
    <property type="term" value="F:DNA binding"/>
    <property type="evidence" value="ECO:0007669"/>
    <property type="project" value="UniProtKB-KW"/>
</dbReference>
<dbReference type="Pfam" id="PF04542">
    <property type="entry name" value="Sigma70_r2"/>
    <property type="match status" value="1"/>
</dbReference>
<evidence type="ECO:0000256" key="2">
    <source>
        <dbReference type="ARBA" id="ARBA00023015"/>
    </source>
</evidence>
<keyword evidence="4" id="KW-0238">DNA-binding</keyword>
<dbReference type="PANTHER" id="PTHR43133">
    <property type="entry name" value="RNA POLYMERASE ECF-TYPE SIGMA FACTO"/>
    <property type="match status" value="1"/>
</dbReference>
<evidence type="ECO:0000259" key="6">
    <source>
        <dbReference type="Pfam" id="PF04542"/>
    </source>
</evidence>
<dbReference type="InterPro" id="IPR039425">
    <property type="entry name" value="RNA_pol_sigma-70-like"/>
</dbReference>
<dbReference type="GO" id="GO:0006352">
    <property type="term" value="P:DNA-templated transcription initiation"/>
    <property type="evidence" value="ECO:0007669"/>
    <property type="project" value="InterPro"/>
</dbReference>
<evidence type="ECO:0000256" key="5">
    <source>
        <dbReference type="ARBA" id="ARBA00023163"/>
    </source>
</evidence>
<feature type="domain" description="RNA polymerase sigma-70 region 2" evidence="6">
    <location>
        <begin position="17"/>
        <end position="78"/>
    </location>
</feature>
<evidence type="ECO:0000313" key="9">
    <source>
        <dbReference type="Proteomes" id="UP000315395"/>
    </source>
</evidence>
<keyword evidence="2" id="KW-0805">Transcription regulation</keyword>
<evidence type="ECO:0000256" key="1">
    <source>
        <dbReference type="ARBA" id="ARBA00010641"/>
    </source>
</evidence>
<dbReference type="InterPro" id="IPR036388">
    <property type="entry name" value="WH-like_DNA-bd_sf"/>
</dbReference>
<dbReference type="AlphaFoldDB" id="A0A516GEU2"/>
<dbReference type="Gene3D" id="1.10.1740.10">
    <property type="match status" value="1"/>
</dbReference>
<dbReference type="NCBIfam" id="TIGR02983">
    <property type="entry name" value="SigE-fam_strep"/>
    <property type="match status" value="1"/>
</dbReference>
<sequence>MNRKHEAEFVDFVNGASPRLLTSAWMLSGDPHVAEELVQEALARVYVSWRRARLDNPVGYARRVLVNLNTDRWRKGRREVLTGDVPERRSGALPGPGDRVDLGLDLIRALETLPRRERECVVLRHYFDVSEKEAAATLGVSVGTVKSSTSRGLAALRVALNEGEPTHV</sequence>
<evidence type="ECO:0000256" key="3">
    <source>
        <dbReference type="ARBA" id="ARBA00023082"/>
    </source>
</evidence>
<keyword evidence="3" id="KW-0731">Sigma factor</keyword>
<dbReference type="InterPro" id="IPR013324">
    <property type="entry name" value="RNA_pol_sigma_r3/r4-like"/>
</dbReference>
<keyword evidence="9" id="KW-1185">Reference proteome</keyword>
<dbReference type="InterPro" id="IPR014284">
    <property type="entry name" value="RNA_pol_sigma-70_dom"/>
</dbReference>
<dbReference type="GO" id="GO:0016987">
    <property type="term" value="F:sigma factor activity"/>
    <property type="evidence" value="ECO:0007669"/>
    <property type="project" value="UniProtKB-KW"/>
</dbReference>
<dbReference type="EMBL" id="CP041616">
    <property type="protein sequence ID" value="QDO90036.1"/>
    <property type="molecule type" value="Genomic_DNA"/>
</dbReference>
<dbReference type="PANTHER" id="PTHR43133:SF50">
    <property type="entry name" value="ECF RNA POLYMERASE SIGMA FACTOR SIGM"/>
    <property type="match status" value="1"/>
</dbReference>
<evidence type="ECO:0000256" key="4">
    <source>
        <dbReference type="ARBA" id="ARBA00023125"/>
    </source>
</evidence>
<evidence type="ECO:0000313" key="8">
    <source>
        <dbReference type="EMBL" id="QDO90036.1"/>
    </source>
</evidence>
<dbReference type="SUPFAM" id="SSF88946">
    <property type="entry name" value="Sigma2 domain of RNA polymerase sigma factors"/>
    <property type="match status" value="1"/>
</dbReference>
<dbReference type="Pfam" id="PF08281">
    <property type="entry name" value="Sigma70_r4_2"/>
    <property type="match status" value="1"/>
</dbReference>
<dbReference type="KEGG" id="orz:FNH13_18305"/>
<dbReference type="NCBIfam" id="TIGR02937">
    <property type="entry name" value="sigma70-ECF"/>
    <property type="match status" value="1"/>
</dbReference>